<dbReference type="GO" id="GO:0050479">
    <property type="term" value="F:glyceryl-ether monooxygenase activity"/>
    <property type="evidence" value="ECO:0007669"/>
    <property type="project" value="TreeGrafter"/>
</dbReference>
<evidence type="ECO:0000256" key="2">
    <source>
        <dbReference type="ARBA" id="ARBA00022692"/>
    </source>
</evidence>
<dbReference type="STRING" id="225324.SAMN02745126_01946"/>
<dbReference type="RefSeq" id="WP_085933682.1">
    <property type="nucleotide sequence ID" value="NZ_FUWJ01000002.1"/>
</dbReference>
<dbReference type="GO" id="GO:0006643">
    <property type="term" value="P:membrane lipid metabolic process"/>
    <property type="evidence" value="ECO:0007669"/>
    <property type="project" value="TreeGrafter"/>
</dbReference>
<sequence length="319" mass="36787">MHWLLDAWIGTQTWLFETFVSPVLFHFNLMEWFDDAFDAVEFFMLGVVQILVIALLMRPLEKRRPMENVKNRRLPAVDRVYTVLSKLGVVPLVVFVIAYPITNEIELQMRGLGIAPPRIESLMPWLHDHPLVTFLIYFALYDFAAYWIHRAQHGFSWWWALHSLHHSQREVTAWTDDRNHVLDSLLVTLVLVIFSQSVGVQPGDYVSILMVGRLIESWSHANVDLGFGRIGDRLLVGPRFHRLHHALGTPAEPRIYDHNYALVFPLWDMLFGTARYDRKARPMGVEDPAIDADNDLGWLGQQVAGFRRFAAAILPRLAG</sequence>
<evidence type="ECO:0000313" key="8">
    <source>
        <dbReference type="EMBL" id="SJZ69908.1"/>
    </source>
</evidence>
<dbReference type="Pfam" id="PF04116">
    <property type="entry name" value="FA_hydroxylase"/>
    <property type="match status" value="1"/>
</dbReference>
<dbReference type="PANTHER" id="PTHR21624:SF3">
    <property type="entry name" value="FATTY ACID HYDROXYLASE DOMAIN-CONTAINING PROTEIN"/>
    <property type="match status" value="1"/>
</dbReference>
<evidence type="ECO:0000256" key="6">
    <source>
        <dbReference type="SAM" id="Phobius"/>
    </source>
</evidence>
<dbReference type="AlphaFoldDB" id="A0A1T4MTE4"/>
<accession>A0A1T4MTE4</accession>
<organism evidence="8 9">
    <name type="scientific">Enhydrobacter aerosaccus</name>
    <dbReference type="NCBI Taxonomy" id="225324"/>
    <lineage>
        <taxon>Bacteria</taxon>
        <taxon>Pseudomonadati</taxon>
        <taxon>Pseudomonadota</taxon>
        <taxon>Alphaproteobacteria</taxon>
        <taxon>Hyphomicrobiales</taxon>
        <taxon>Enhydrobacter</taxon>
    </lineage>
</organism>
<evidence type="ECO:0000256" key="3">
    <source>
        <dbReference type="ARBA" id="ARBA00022989"/>
    </source>
</evidence>
<dbReference type="GO" id="GO:0016020">
    <property type="term" value="C:membrane"/>
    <property type="evidence" value="ECO:0007669"/>
    <property type="project" value="GOC"/>
</dbReference>
<evidence type="ECO:0000256" key="1">
    <source>
        <dbReference type="ARBA" id="ARBA00004127"/>
    </source>
</evidence>
<feature type="transmembrane region" description="Helical" evidence="6">
    <location>
        <begin position="80"/>
        <end position="101"/>
    </location>
</feature>
<dbReference type="OrthoDB" id="9770329at2"/>
<dbReference type="GO" id="GO:0012505">
    <property type="term" value="C:endomembrane system"/>
    <property type="evidence" value="ECO:0007669"/>
    <property type="project" value="UniProtKB-SubCell"/>
</dbReference>
<dbReference type="PANTHER" id="PTHR21624">
    <property type="entry name" value="STEROL DESATURASE-RELATED PROTEIN"/>
    <property type="match status" value="1"/>
</dbReference>
<evidence type="ECO:0000259" key="7">
    <source>
        <dbReference type="Pfam" id="PF04116"/>
    </source>
</evidence>
<protein>
    <submittedName>
        <fullName evidence="8">Sterol desaturase/sphingolipid hydroxylase, fatty acid hydroxylase superfamily</fullName>
    </submittedName>
</protein>
<keyword evidence="4" id="KW-0560">Oxidoreductase</keyword>
<keyword evidence="5 6" id="KW-0472">Membrane</keyword>
<comment type="subcellular location">
    <subcellularLocation>
        <location evidence="1">Endomembrane system</location>
        <topology evidence="1">Multi-pass membrane protein</topology>
    </subcellularLocation>
</comment>
<feature type="transmembrane region" description="Helical" evidence="6">
    <location>
        <begin position="131"/>
        <end position="148"/>
    </location>
</feature>
<proteinExistence type="predicted"/>
<feature type="domain" description="Fatty acid hydroxylase" evidence="7">
    <location>
        <begin position="134"/>
        <end position="273"/>
    </location>
</feature>
<dbReference type="EMBL" id="FUWJ01000002">
    <property type="protein sequence ID" value="SJZ69908.1"/>
    <property type="molecule type" value="Genomic_DNA"/>
</dbReference>
<keyword evidence="2 6" id="KW-0812">Transmembrane</keyword>
<reference evidence="9" key="1">
    <citation type="submission" date="2017-02" db="EMBL/GenBank/DDBJ databases">
        <authorList>
            <person name="Varghese N."/>
            <person name="Submissions S."/>
        </authorList>
    </citation>
    <scope>NUCLEOTIDE SEQUENCE [LARGE SCALE GENOMIC DNA]</scope>
    <source>
        <strain evidence="9">ATCC 27094</strain>
    </source>
</reference>
<name>A0A1T4MTE4_9HYPH</name>
<evidence type="ECO:0000256" key="4">
    <source>
        <dbReference type="ARBA" id="ARBA00023002"/>
    </source>
</evidence>
<dbReference type="GO" id="GO:0008610">
    <property type="term" value="P:lipid biosynthetic process"/>
    <property type="evidence" value="ECO:0007669"/>
    <property type="project" value="InterPro"/>
</dbReference>
<gene>
    <name evidence="8" type="ORF">SAMN02745126_01946</name>
</gene>
<keyword evidence="9" id="KW-1185">Reference proteome</keyword>
<dbReference type="Proteomes" id="UP000190092">
    <property type="component" value="Unassembled WGS sequence"/>
</dbReference>
<evidence type="ECO:0000313" key="9">
    <source>
        <dbReference type="Proteomes" id="UP000190092"/>
    </source>
</evidence>
<feature type="transmembrane region" description="Helical" evidence="6">
    <location>
        <begin position="42"/>
        <end position="60"/>
    </location>
</feature>
<evidence type="ECO:0000256" key="5">
    <source>
        <dbReference type="ARBA" id="ARBA00023136"/>
    </source>
</evidence>
<dbReference type="GO" id="GO:0005506">
    <property type="term" value="F:iron ion binding"/>
    <property type="evidence" value="ECO:0007669"/>
    <property type="project" value="InterPro"/>
</dbReference>
<dbReference type="InterPro" id="IPR006694">
    <property type="entry name" value="Fatty_acid_hydroxylase"/>
</dbReference>
<dbReference type="InterPro" id="IPR051689">
    <property type="entry name" value="Sterol_desaturase/TMEM195"/>
</dbReference>
<keyword evidence="3 6" id="KW-1133">Transmembrane helix</keyword>